<evidence type="ECO:0000313" key="2">
    <source>
        <dbReference type="Proteomes" id="UP000472262"/>
    </source>
</evidence>
<name>A0A672TB80_SINGR</name>
<accession>A0A672TB80</accession>
<protein>
    <submittedName>
        <fullName evidence="1">Uncharacterized protein</fullName>
    </submittedName>
</protein>
<sequence>MADTEQRSPPPQSGPQFLLSNKLETAMWLSRLFTVYSFPKHISVSNLCMHIHDPK</sequence>
<dbReference type="Proteomes" id="UP000472262">
    <property type="component" value="Unassembled WGS sequence"/>
</dbReference>
<evidence type="ECO:0000313" key="1">
    <source>
        <dbReference type="Ensembl" id="ENSSGRP00000112245.1"/>
    </source>
</evidence>
<reference evidence="1" key="1">
    <citation type="submission" date="2025-08" db="UniProtKB">
        <authorList>
            <consortium name="Ensembl"/>
        </authorList>
    </citation>
    <scope>IDENTIFICATION</scope>
</reference>
<proteinExistence type="predicted"/>
<organism evidence="1 2">
    <name type="scientific">Sinocyclocheilus grahami</name>
    <name type="common">Dianchi golden-line fish</name>
    <name type="synonym">Barbus grahami</name>
    <dbReference type="NCBI Taxonomy" id="75366"/>
    <lineage>
        <taxon>Eukaryota</taxon>
        <taxon>Metazoa</taxon>
        <taxon>Chordata</taxon>
        <taxon>Craniata</taxon>
        <taxon>Vertebrata</taxon>
        <taxon>Euteleostomi</taxon>
        <taxon>Actinopterygii</taxon>
        <taxon>Neopterygii</taxon>
        <taxon>Teleostei</taxon>
        <taxon>Ostariophysi</taxon>
        <taxon>Cypriniformes</taxon>
        <taxon>Cyprinidae</taxon>
        <taxon>Cyprininae</taxon>
        <taxon>Sinocyclocheilus</taxon>
    </lineage>
</organism>
<reference evidence="1" key="2">
    <citation type="submission" date="2025-09" db="UniProtKB">
        <authorList>
            <consortium name="Ensembl"/>
        </authorList>
    </citation>
    <scope>IDENTIFICATION</scope>
</reference>
<dbReference type="AlphaFoldDB" id="A0A672TB80"/>
<dbReference type="Ensembl" id="ENSSGRT00000119225.1">
    <property type="protein sequence ID" value="ENSSGRP00000112245.1"/>
    <property type="gene ID" value="ENSSGRG00000055157.1"/>
</dbReference>
<keyword evidence="2" id="KW-1185">Reference proteome</keyword>
<dbReference type="InParanoid" id="A0A672TB80"/>